<accession>A0A502HPZ5</accession>
<keyword evidence="2" id="KW-1185">Reference proteome</keyword>
<name>A0A502HPZ5_BRELA</name>
<gene>
    <name evidence="1" type="ORF">EEL30_13155</name>
</gene>
<organism evidence="1 2">
    <name type="scientific">Brevibacillus laterosporus</name>
    <name type="common">Bacillus laterosporus</name>
    <dbReference type="NCBI Taxonomy" id="1465"/>
    <lineage>
        <taxon>Bacteria</taxon>
        <taxon>Bacillati</taxon>
        <taxon>Bacillota</taxon>
        <taxon>Bacilli</taxon>
        <taxon>Bacillales</taxon>
        <taxon>Paenibacillaceae</taxon>
        <taxon>Brevibacillus</taxon>
    </lineage>
</organism>
<dbReference type="Proteomes" id="UP000319432">
    <property type="component" value="Chromosome"/>
</dbReference>
<sequence length="81" mass="8951">MKKNPLWFNVISIIAIVITIASLITSAPFLRILSMLGLAVIMASLGSIELNKNRKMAFMFFGVASFQVFVLIDSIYVLVAK</sequence>
<dbReference type="OrthoDB" id="2471730at2"/>
<proteinExistence type="predicted"/>
<protein>
    <submittedName>
        <fullName evidence="1">Uncharacterized protein</fullName>
    </submittedName>
</protein>
<reference evidence="1 2" key="1">
    <citation type="submission" date="2018-11" db="EMBL/GenBank/DDBJ databases">
        <title>Phylogenetic determinants of toxin gene distribution in genomes of Brevibacillus laterosporus.</title>
        <authorList>
            <person name="Glare T.R."/>
            <person name="Durrant A."/>
            <person name="Berry C."/>
            <person name="Palma L."/>
            <person name="Ormskirk M."/>
            <person name="Cox M.O."/>
        </authorList>
    </citation>
    <scope>NUCLEOTIDE SEQUENCE [LARGE SCALE GENOMIC DNA]</scope>
    <source>
        <strain evidence="1 2">1821L</strain>
    </source>
</reference>
<evidence type="ECO:0000313" key="1">
    <source>
        <dbReference type="EMBL" id="QDX93170.1"/>
    </source>
</evidence>
<evidence type="ECO:0000313" key="2">
    <source>
        <dbReference type="Proteomes" id="UP000319432"/>
    </source>
</evidence>
<dbReference type="AlphaFoldDB" id="A0A502HPZ5"/>
<dbReference type="EMBL" id="CP033464">
    <property type="protein sequence ID" value="QDX93170.1"/>
    <property type="molecule type" value="Genomic_DNA"/>
</dbReference>